<dbReference type="EnsemblPlants" id="LPERR09G04470.1">
    <property type="protein sequence ID" value="LPERR09G04470.1"/>
    <property type="gene ID" value="LPERR09G04470"/>
</dbReference>
<protein>
    <recommendedName>
        <fullName evidence="1">F-box domain-containing protein</fullName>
    </recommendedName>
</protein>
<keyword evidence="3" id="KW-1185">Reference proteome</keyword>
<dbReference type="Proteomes" id="UP000032180">
    <property type="component" value="Chromosome 9"/>
</dbReference>
<accession>A0A0D9XCP2</accession>
<organism evidence="2 3">
    <name type="scientific">Leersia perrieri</name>
    <dbReference type="NCBI Taxonomy" id="77586"/>
    <lineage>
        <taxon>Eukaryota</taxon>
        <taxon>Viridiplantae</taxon>
        <taxon>Streptophyta</taxon>
        <taxon>Embryophyta</taxon>
        <taxon>Tracheophyta</taxon>
        <taxon>Spermatophyta</taxon>
        <taxon>Magnoliopsida</taxon>
        <taxon>Liliopsida</taxon>
        <taxon>Poales</taxon>
        <taxon>Poaceae</taxon>
        <taxon>BOP clade</taxon>
        <taxon>Oryzoideae</taxon>
        <taxon>Oryzeae</taxon>
        <taxon>Oryzinae</taxon>
        <taxon>Leersia</taxon>
    </lineage>
</organism>
<reference evidence="2 3" key="1">
    <citation type="submission" date="2012-08" db="EMBL/GenBank/DDBJ databases">
        <title>Oryza genome evolution.</title>
        <authorList>
            <person name="Wing R.A."/>
        </authorList>
    </citation>
    <scope>NUCLEOTIDE SEQUENCE</scope>
</reference>
<name>A0A0D9XCP2_9ORYZ</name>
<reference evidence="2" key="3">
    <citation type="submission" date="2015-04" db="UniProtKB">
        <authorList>
            <consortium name="EnsemblPlants"/>
        </authorList>
    </citation>
    <scope>IDENTIFICATION</scope>
</reference>
<dbReference type="Gramene" id="LPERR09G04470.1">
    <property type="protein sequence ID" value="LPERR09G04470.1"/>
    <property type="gene ID" value="LPERR09G04470"/>
</dbReference>
<dbReference type="Pfam" id="PF12937">
    <property type="entry name" value="F-box-like"/>
    <property type="match status" value="1"/>
</dbReference>
<sequence>MATERRRRNRRRAGKKPITAATTTSIDDLPDHLLEAILLRLGPSSATLIRAAYACKRWRRVVTVAGFLPTFRAVHGPRHRVAGHYHAIDAYYAPSSTLPGGETSVFVPSPSIAGVDSRHFSLDFLPKSNGDDGEDFSWEIADSRGSLLLLSKKEKSSRGFSDLIVCEPVTRRYQGILSPTDLTGDYQLLGVFLLDGDDDGDVSMSSFRIICALYQSHWFINANVRLGEGLACIFSSGGGGGWRLPETAVAAYDFQLPERFEAMSYIGRANGCFYWGIDDDEDGSMLVLDGDTTEFSFVTFPESIRENYDSRSIRIIAGDDGAMRVIRVIGNDLKVFMQLDDGGDLGEWVVERMVRLPEATRGLQGYEERFFEQNEAMIVTADAGRVLLTPGVEKTWLFSVEMETMVVESQLERNKYAGVAYSYELPLRRALKAADTSTTNDNRRRRR</sequence>
<dbReference type="InterPro" id="IPR036047">
    <property type="entry name" value="F-box-like_dom_sf"/>
</dbReference>
<dbReference type="PANTHER" id="PTHR33207">
    <property type="entry name" value="F-BOX DOMAIN CONTAINING PROTEIN-RELATED"/>
    <property type="match status" value="1"/>
</dbReference>
<dbReference type="SUPFAM" id="SSF81383">
    <property type="entry name" value="F-box domain"/>
    <property type="match status" value="1"/>
</dbReference>
<dbReference type="Gene3D" id="1.20.1280.50">
    <property type="match status" value="1"/>
</dbReference>
<proteinExistence type="predicted"/>
<dbReference type="HOGENOM" id="CLU_038427_0_0_1"/>
<reference evidence="3" key="2">
    <citation type="submission" date="2013-12" db="EMBL/GenBank/DDBJ databases">
        <authorList>
            <person name="Yu Y."/>
            <person name="Lee S."/>
            <person name="de Baynast K."/>
            <person name="Wissotski M."/>
            <person name="Liu L."/>
            <person name="Talag J."/>
            <person name="Goicoechea J."/>
            <person name="Angelova A."/>
            <person name="Jetty R."/>
            <person name="Kudrna D."/>
            <person name="Golser W."/>
            <person name="Rivera L."/>
            <person name="Zhang J."/>
            <person name="Wing R."/>
        </authorList>
    </citation>
    <scope>NUCLEOTIDE SEQUENCE</scope>
</reference>
<evidence type="ECO:0000259" key="1">
    <source>
        <dbReference type="PROSITE" id="PS50181"/>
    </source>
</evidence>
<dbReference type="AlphaFoldDB" id="A0A0D9XCP2"/>
<feature type="domain" description="F-box" evidence="1">
    <location>
        <begin position="23"/>
        <end position="74"/>
    </location>
</feature>
<dbReference type="InterPro" id="IPR001810">
    <property type="entry name" value="F-box_dom"/>
</dbReference>
<evidence type="ECO:0000313" key="3">
    <source>
        <dbReference type="Proteomes" id="UP000032180"/>
    </source>
</evidence>
<evidence type="ECO:0000313" key="2">
    <source>
        <dbReference type="EnsemblPlants" id="LPERR09G04470.1"/>
    </source>
</evidence>
<dbReference type="PROSITE" id="PS50181">
    <property type="entry name" value="FBOX"/>
    <property type="match status" value="1"/>
</dbReference>
<dbReference type="eggNOG" id="ENOG502R73F">
    <property type="taxonomic scope" value="Eukaryota"/>
</dbReference>